<dbReference type="GO" id="GO:0016787">
    <property type="term" value="F:hydrolase activity"/>
    <property type="evidence" value="ECO:0007669"/>
    <property type="project" value="UniProtKB-KW"/>
</dbReference>
<comment type="cofactor">
    <cofactor evidence="1 8">
        <name>Mg(2+)</name>
        <dbReference type="ChEBI" id="CHEBI:18420"/>
    </cofactor>
</comment>
<evidence type="ECO:0000313" key="10">
    <source>
        <dbReference type="EMBL" id="PFG31864.1"/>
    </source>
</evidence>
<evidence type="ECO:0000313" key="11">
    <source>
        <dbReference type="Proteomes" id="UP000221369"/>
    </source>
</evidence>
<evidence type="ECO:0000256" key="6">
    <source>
        <dbReference type="ARBA" id="ARBA00022842"/>
    </source>
</evidence>
<evidence type="ECO:0000256" key="1">
    <source>
        <dbReference type="ARBA" id="ARBA00001946"/>
    </source>
</evidence>
<evidence type="ECO:0000259" key="9">
    <source>
        <dbReference type="Pfam" id="PF01850"/>
    </source>
</evidence>
<evidence type="ECO:0000256" key="4">
    <source>
        <dbReference type="ARBA" id="ARBA00022723"/>
    </source>
</evidence>
<feature type="binding site" evidence="8">
    <location>
        <position position="5"/>
    </location>
    <ligand>
        <name>Mg(2+)</name>
        <dbReference type="ChEBI" id="CHEBI:18420"/>
    </ligand>
</feature>
<dbReference type="EMBL" id="PDJE01000001">
    <property type="protein sequence ID" value="PFG31864.1"/>
    <property type="molecule type" value="Genomic_DNA"/>
</dbReference>
<evidence type="ECO:0000256" key="2">
    <source>
        <dbReference type="ARBA" id="ARBA00022649"/>
    </source>
</evidence>
<keyword evidence="5 8" id="KW-0378">Hydrolase</keyword>
<comment type="similarity">
    <text evidence="7 8">Belongs to the PINc/VapC protein family.</text>
</comment>
<dbReference type="InterPro" id="IPR029060">
    <property type="entry name" value="PIN-like_dom_sf"/>
</dbReference>
<dbReference type="CDD" id="cd18746">
    <property type="entry name" value="PIN_VapC4-5_FitB-like"/>
    <property type="match status" value="1"/>
</dbReference>
<evidence type="ECO:0000256" key="5">
    <source>
        <dbReference type="ARBA" id="ARBA00022801"/>
    </source>
</evidence>
<dbReference type="Gene3D" id="3.40.50.1010">
    <property type="entry name" value="5'-nuclease"/>
    <property type="match status" value="1"/>
</dbReference>
<dbReference type="SUPFAM" id="SSF88723">
    <property type="entry name" value="PIN domain-like"/>
    <property type="match status" value="1"/>
</dbReference>
<gene>
    <name evidence="8" type="primary">vapC</name>
    <name evidence="10" type="ORF">ATJ78_2846</name>
</gene>
<keyword evidence="3 8" id="KW-0540">Nuclease</keyword>
<reference evidence="10 11" key="1">
    <citation type="submission" date="2017-10" db="EMBL/GenBank/DDBJ databases">
        <title>Sequencing the genomes of 1000 actinobacteria strains.</title>
        <authorList>
            <person name="Klenk H.-P."/>
        </authorList>
    </citation>
    <scope>NUCLEOTIDE SEQUENCE [LARGE SCALE GENOMIC DNA]</scope>
    <source>
        <strain evidence="10 11">DSM 21798</strain>
    </source>
</reference>
<dbReference type="PANTHER" id="PTHR33653:SF1">
    <property type="entry name" value="RIBONUCLEASE VAPC2"/>
    <property type="match status" value="1"/>
</dbReference>
<dbReference type="AlphaFoldDB" id="A0A2A9DZ40"/>
<accession>A0A2A9DZ40</accession>
<keyword evidence="8" id="KW-0800">Toxin</keyword>
<comment type="function">
    <text evidence="8">Toxic component of a toxin-antitoxin (TA) system. An RNase.</text>
</comment>
<dbReference type="Proteomes" id="UP000221369">
    <property type="component" value="Unassembled WGS sequence"/>
</dbReference>
<proteinExistence type="inferred from homology"/>
<sequence length="135" mass="14798">MYLLDTNVVSETRLPQTGNRNVLSWLDSVSPASLYLSAVTEYELELGVLMKERKDGQSAARHRLWLEGVRDAFSGRILPILPETARLCASLNVPDGRPFAGALIAATALHHGLTVVTRNERNFAVPGLGVLSLFR</sequence>
<dbReference type="InterPro" id="IPR022907">
    <property type="entry name" value="VapC_family"/>
</dbReference>
<dbReference type="GO" id="GO:0090729">
    <property type="term" value="F:toxin activity"/>
    <property type="evidence" value="ECO:0007669"/>
    <property type="project" value="UniProtKB-KW"/>
</dbReference>
<dbReference type="PANTHER" id="PTHR33653">
    <property type="entry name" value="RIBONUCLEASE VAPC2"/>
    <property type="match status" value="1"/>
</dbReference>
<dbReference type="EC" id="3.1.-.-" evidence="8"/>
<dbReference type="InterPro" id="IPR050556">
    <property type="entry name" value="Type_II_TA_system_RNase"/>
</dbReference>
<protein>
    <recommendedName>
        <fullName evidence="8">Ribonuclease VapC</fullName>
        <shortName evidence="8">RNase VapC</shortName>
        <ecNumber evidence="8">3.1.-.-</ecNumber>
    </recommendedName>
    <alternativeName>
        <fullName evidence="8">Toxin VapC</fullName>
    </alternativeName>
</protein>
<name>A0A2A9DZ40_9MICO</name>
<keyword evidence="2 8" id="KW-1277">Toxin-antitoxin system</keyword>
<dbReference type="GO" id="GO:0004540">
    <property type="term" value="F:RNA nuclease activity"/>
    <property type="evidence" value="ECO:0007669"/>
    <property type="project" value="InterPro"/>
</dbReference>
<dbReference type="RefSeq" id="WP_098408818.1">
    <property type="nucleotide sequence ID" value="NZ_PDJE01000001.1"/>
</dbReference>
<keyword evidence="4 8" id="KW-0479">Metal-binding</keyword>
<organism evidence="10 11">
    <name type="scientific">Paramicrobacterium agarici</name>
    <dbReference type="NCBI Taxonomy" id="630514"/>
    <lineage>
        <taxon>Bacteria</taxon>
        <taxon>Bacillati</taxon>
        <taxon>Actinomycetota</taxon>
        <taxon>Actinomycetes</taxon>
        <taxon>Micrococcales</taxon>
        <taxon>Microbacteriaceae</taxon>
        <taxon>Paramicrobacterium</taxon>
    </lineage>
</organism>
<dbReference type="GO" id="GO:0000287">
    <property type="term" value="F:magnesium ion binding"/>
    <property type="evidence" value="ECO:0007669"/>
    <property type="project" value="UniProtKB-UniRule"/>
</dbReference>
<keyword evidence="11" id="KW-1185">Reference proteome</keyword>
<evidence type="ECO:0000256" key="8">
    <source>
        <dbReference type="HAMAP-Rule" id="MF_00265"/>
    </source>
</evidence>
<dbReference type="Pfam" id="PF01850">
    <property type="entry name" value="PIN"/>
    <property type="match status" value="1"/>
</dbReference>
<dbReference type="HAMAP" id="MF_00265">
    <property type="entry name" value="VapC_Nob1"/>
    <property type="match status" value="1"/>
</dbReference>
<evidence type="ECO:0000256" key="3">
    <source>
        <dbReference type="ARBA" id="ARBA00022722"/>
    </source>
</evidence>
<keyword evidence="6 8" id="KW-0460">Magnesium</keyword>
<evidence type="ECO:0000256" key="7">
    <source>
        <dbReference type="ARBA" id="ARBA00038093"/>
    </source>
</evidence>
<comment type="caution">
    <text evidence="8">Lacks conserved residue(s) required for the propagation of feature annotation.</text>
</comment>
<comment type="caution">
    <text evidence="10">The sequence shown here is derived from an EMBL/GenBank/DDBJ whole genome shotgun (WGS) entry which is preliminary data.</text>
</comment>
<dbReference type="InterPro" id="IPR002716">
    <property type="entry name" value="PIN_dom"/>
</dbReference>
<feature type="domain" description="PIN" evidence="9">
    <location>
        <begin position="2"/>
        <end position="123"/>
    </location>
</feature>